<sequence>MGITGSDGEGKVHHSSSRRLRPSDKLHISLAAPHRLASGCAYGGQRADNTGHGSTVVERLACLLPTKAIPEDAVGRRVFSRISHPPRLLFPALHHTSITLIGSQDLDAEKRGSDKGDNATFIKCAIAAKSKALNWRAPIEGKLVRNYHTPFLCVKRTQFTTTVTATNNSSVWMKRCVTPLNTSSRTARSRKRRHSSLAYIGVYSELQHTRQQNGFASQQYGRTKFTNHLLEAKLPKWLPLPIINIPKREIANQTYVAFLQIHAANERLSSLSSKEPPYYFAAVSVYFPKSLVGLPACLCRICNTGQSACVNCAVTISVSRRWTIVFSLEVSQPPGLDESLRSEECRMRMYSCGKRAMEAETGTNKEQTGKSSCRVGVRRVSLYQTALQGKLRDFRSLSNVALRAALVQWSEASPHTEASRGYPDSRSQKRDGRCHYSVGFLGVFPFPRPCIPPLIQRHFT</sequence>
<organism evidence="2 3">
    <name type="scientific">Dryococelus australis</name>
    <dbReference type="NCBI Taxonomy" id="614101"/>
    <lineage>
        <taxon>Eukaryota</taxon>
        <taxon>Metazoa</taxon>
        <taxon>Ecdysozoa</taxon>
        <taxon>Arthropoda</taxon>
        <taxon>Hexapoda</taxon>
        <taxon>Insecta</taxon>
        <taxon>Pterygota</taxon>
        <taxon>Neoptera</taxon>
        <taxon>Polyneoptera</taxon>
        <taxon>Phasmatodea</taxon>
        <taxon>Verophasmatodea</taxon>
        <taxon>Anareolatae</taxon>
        <taxon>Phasmatidae</taxon>
        <taxon>Eurycanthinae</taxon>
        <taxon>Dryococelus</taxon>
    </lineage>
</organism>
<reference evidence="2 3" key="1">
    <citation type="submission" date="2023-02" db="EMBL/GenBank/DDBJ databases">
        <title>LHISI_Scaffold_Assembly.</title>
        <authorList>
            <person name="Stuart O.P."/>
            <person name="Cleave R."/>
            <person name="Magrath M.J.L."/>
            <person name="Mikheyev A.S."/>
        </authorList>
    </citation>
    <scope>NUCLEOTIDE SEQUENCE [LARGE SCALE GENOMIC DNA]</scope>
    <source>
        <strain evidence="2">Daus_M_001</strain>
        <tissue evidence="2">Leg muscle</tissue>
    </source>
</reference>
<gene>
    <name evidence="2" type="ORF">PR048_007748</name>
</gene>
<protein>
    <submittedName>
        <fullName evidence="2">Uncharacterized protein</fullName>
    </submittedName>
</protein>
<evidence type="ECO:0000313" key="3">
    <source>
        <dbReference type="Proteomes" id="UP001159363"/>
    </source>
</evidence>
<dbReference type="EMBL" id="JARBHB010000003">
    <property type="protein sequence ID" value="KAJ8888261.1"/>
    <property type="molecule type" value="Genomic_DNA"/>
</dbReference>
<comment type="caution">
    <text evidence="2">The sequence shown here is derived from an EMBL/GenBank/DDBJ whole genome shotgun (WGS) entry which is preliminary data.</text>
</comment>
<dbReference type="Proteomes" id="UP001159363">
    <property type="component" value="Chromosome 3"/>
</dbReference>
<keyword evidence="3" id="KW-1185">Reference proteome</keyword>
<feature type="region of interest" description="Disordered" evidence="1">
    <location>
        <begin position="1"/>
        <end position="24"/>
    </location>
</feature>
<accession>A0ABQ9HW02</accession>
<name>A0ABQ9HW02_9NEOP</name>
<proteinExistence type="predicted"/>
<evidence type="ECO:0000256" key="1">
    <source>
        <dbReference type="SAM" id="MobiDB-lite"/>
    </source>
</evidence>
<evidence type="ECO:0000313" key="2">
    <source>
        <dbReference type="EMBL" id="KAJ8888261.1"/>
    </source>
</evidence>